<evidence type="ECO:0000256" key="1">
    <source>
        <dbReference type="ARBA" id="ARBA00022531"/>
    </source>
</evidence>
<protein>
    <submittedName>
        <fullName evidence="3">Phosphoenolpyruvate carboxylase 4</fullName>
    </submittedName>
</protein>
<dbReference type="GO" id="GO:0015979">
    <property type="term" value="P:photosynthesis"/>
    <property type="evidence" value="ECO:0007669"/>
    <property type="project" value="UniProtKB-KW"/>
</dbReference>
<organism evidence="3 4">
    <name type="scientific">Zea mays</name>
    <name type="common">Maize</name>
    <dbReference type="NCBI Taxonomy" id="4577"/>
    <lineage>
        <taxon>Eukaryota</taxon>
        <taxon>Viridiplantae</taxon>
        <taxon>Streptophyta</taxon>
        <taxon>Embryophyta</taxon>
        <taxon>Tracheophyta</taxon>
        <taxon>Spermatophyta</taxon>
        <taxon>Magnoliopsida</taxon>
        <taxon>Liliopsida</taxon>
        <taxon>Poales</taxon>
        <taxon>Poaceae</taxon>
        <taxon>PACMAD clade</taxon>
        <taxon>Panicoideae</taxon>
        <taxon>Andropogonodae</taxon>
        <taxon>Andropogoneae</taxon>
        <taxon>Tripsacinae</taxon>
        <taxon>Zea</taxon>
    </lineage>
</organism>
<accession>A0A3L6DXX1</accession>
<dbReference type="Proteomes" id="UP000251960">
    <property type="component" value="Chromosome 7"/>
</dbReference>
<dbReference type="AlphaFoldDB" id="A0A3L6DXX1"/>
<name>A0A3L6DXX1_MAIZE</name>
<evidence type="ECO:0000313" key="4">
    <source>
        <dbReference type="Proteomes" id="UP000251960"/>
    </source>
</evidence>
<feature type="region of interest" description="Disordered" evidence="2">
    <location>
        <begin position="52"/>
        <end position="77"/>
    </location>
</feature>
<proteinExistence type="predicted"/>
<keyword evidence="1" id="KW-0602">Photosynthesis</keyword>
<evidence type="ECO:0000313" key="3">
    <source>
        <dbReference type="EMBL" id="PWZ13510.1"/>
    </source>
</evidence>
<dbReference type="PANTHER" id="PTHR30523:SF6">
    <property type="entry name" value="PHOSPHOENOLPYRUVATE CARBOXYLASE"/>
    <property type="match status" value="1"/>
</dbReference>
<dbReference type="GO" id="GO:0006099">
    <property type="term" value="P:tricarboxylic acid cycle"/>
    <property type="evidence" value="ECO:0007669"/>
    <property type="project" value="InterPro"/>
</dbReference>
<dbReference type="EMBL" id="NCVQ01000008">
    <property type="protein sequence ID" value="PWZ13510.1"/>
    <property type="molecule type" value="Genomic_DNA"/>
</dbReference>
<reference evidence="3 4" key="1">
    <citation type="journal article" date="2018" name="Nat. Genet.">
        <title>Extensive intraspecific gene order and gene structural variations between Mo17 and other maize genomes.</title>
        <authorList>
            <person name="Sun S."/>
            <person name="Zhou Y."/>
            <person name="Chen J."/>
            <person name="Shi J."/>
            <person name="Zhao H."/>
            <person name="Zhao H."/>
            <person name="Song W."/>
            <person name="Zhang M."/>
            <person name="Cui Y."/>
            <person name="Dong X."/>
            <person name="Liu H."/>
            <person name="Ma X."/>
            <person name="Jiao Y."/>
            <person name="Wang B."/>
            <person name="Wei X."/>
            <person name="Stein J.C."/>
            <person name="Glaubitz J.C."/>
            <person name="Lu F."/>
            <person name="Yu G."/>
            <person name="Liang C."/>
            <person name="Fengler K."/>
            <person name="Li B."/>
            <person name="Rafalski A."/>
            <person name="Schnable P.S."/>
            <person name="Ware D.H."/>
            <person name="Buckler E.S."/>
            <person name="Lai J."/>
        </authorList>
    </citation>
    <scope>NUCLEOTIDE SEQUENCE [LARGE SCALE GENOMIC DNA]</scope>
    <source>
        <strain evidence="4">cv. Missouri 17</strain>
        <tissue evidence="3">Seedling</tissue>
    </source>
</reference>
<feature type="region of interest" description="Disordered" evidence="2">
    <location>
        <begin position="1"/>
        <end position="32"/>
    </location>
</feature>
<dbReference type="GO" id="GO:0008964">
    <property type="term" value="F:phosphoenolpyruvate carboxylase activity"/>
    <property type="evidence" value="ECO:0007669"/>
    <property type="project" value="InterPro"/>
</dbReference>
<gene>
    <name evidence="3" type="primary">PPC4_1</name>
    <name evidence="3" type="ORF">Zm00014a_001772</name>
</gene>
<feature type="compositionally biased region" description="Polar residues" evidence="2">
    <location>
        <begin position="1"/>
        <end position="21"/>
    </location>
</feature>
<evidence type="ECO:0000256" key="2">
    <source>
        <dbReference type="SAM" id="MobiDB-lite"/>
    </source>
</evidence>
<keyword evidence="3" id="KW-0670">Pyruvate</keyword>
<dbReference type="InterPro" id="IPR015813">
    <property type="entry name" value="Pyrv/PenolPyrv_kinase-like_dom"/>
</dbReference>
<comment type="caution">
    <text evidence="3">The sequence shown here is derived from an EMBL/GenBank/DDBJ whole genome shotgun (WGS) entry which is preliminary data.</text>
</comment>
<dbReference type="SUPFAM" id="SSF51621">
    <property type="entry name" value="Phosphoenolpyruvate/pyruvate domain"/>
    <property type="match status" value="1"/>
</dbReference>
<dbReference type="Pfam" id="PF00311">
    <property type="entry name" value="PEPcase"/>
    <property type="match status" value="1"/>
</dbReference>
<dbReference type="GO" id="GO:0015977">
    <property type="term" value="P:carbon fixation"/>
    <property type="evidence" value="ECO:0007669"/>
    <property type="project" value="InterPro"/>
</dbReference>
<sequence length="374" mass="41587">MDGGSTLPTTPASQPSSTILSQDAIRSPQHPGANTLRLLPLKLANSQDDAYSVLDGSTNKTHKSVTGKSLPSESRQRRTLRIDSGHTREEAIPTCHGRGGGDGMRLTGALDPVPHSTRCRRHTCPRWWTARASNPWPCSLPRSRRVSKSRTIKGNTITSVIEVFTYSLYMQKVKSETSTNLQTFRHTEALDSVTSYLDLGVYSEWDEEKKLDFLTRELKGKRPLVPQNIEVAADVKEVLDTFKVAAELGSDSLGAYVISMASNLPLFLHASDVLVVELLQKDARLAVSGDLGRPCPGGTRAGLSYNKEMACGKSLNRGPARITKNNRWHTLRLYTSHWAPERWQEYEPLWNYCRDNGIKLVACGTPLEAYWSHE</sequence>
<dbReference type="ExpressionAtlas" id="A0A3L6DXX1">
    <property type="expression patterns" value="baseline and differential"/>
</dbReference>
<dbReference type="InterPro" id="IPR021135">
    <property type="entry name" value="PEP_COase"/>
</dbReference>
<dbReference type="PANTHER" id="PTHR30523">
    <property type="entry name" value="PHOSPHOENOLPYRUVATE CARBOXYLASE"/>
    <property type="match status" value="1"/>
</dbReference>